<evidence type="ECO:0000256" key="1">
    <source>
        <dbReference type="SAM" id="Phobius"/>
    </source>
</evidence>
<keyword evidence="1" id="KW-0472">Membrane</keyword>
<dbReference type="RefSeq" id="WP_203688302.1">
    <property type="nucleotide sequence ID" value="NZ_BAAALC010000093.1"/>
</dbReference>
<evidence type="ECO:0000313" key="3">
    <source>
        <dbReference type="Proteomes" id="UP000630887"/>
    </source>
</evidence>
<keyword evidence="1" id="KW-0812">Transmembrane</keyword>
<accession>A0A8J3KZ84</accession>
<dbReference type="EMBL" id="BONI01000004">
    <property type="protein sequence ID" value="GIG03825.1"/>
    <property type="molecule type" value="Genomic_DNA"/>
</dbReference>
<feature type="transmembrane region" description="Helical" evidence="1">
    <location>
        <begin position="21"/>
        <end position="42"/>
    </location>
</feature>
<gene>
    <name evidence="2" type="ORF">Cco03nite_05250</name>
</gene>
<name>A0A8J3KZ84_9ACTN</name>
<sequence length="152" mass="16629">MPSVSVRRVKRLTPLPALGPLYLVLVVICGALVLEALIAGRYAEPRLIPLLIIFGAAYGGMRQGLYLVGEQLVLRHGLGSSVVALNRVREFTLRPEPGKAGKRLLWVELLDGTQVPTGVGVSRNLFSPVVRMPFEKLVALVEQLDTHRRQAS</sequence>
<dbReference type="AlphaFoldDB" id="A0A8J3KZ84"/>
<comment type="caution">
    <text evidence="2">The sequence shown here is derived from an EMBL/GenBank/DDBJ whole genome shotgun (WGS) entry which is preliminary data.</text>
</comment>
<dbReference type="Proteomes" id="UP000630887">
    <property type="component" value="Unassembled WGS sequence"/>
</dbReference>
<organism evidence="2 3">
    <name type="scientific">Catellatospora coxensis</name>
    <dbReference type="NCBI Taxonomy" id="310354"/>
    <lineage>
        <taxon>Bacteria</taxon>
        <taxon>Bacillati</taxon>
        <taxon>Actinomycetota</taxon>
        <taxon>Actinomycetes</taxon>
        <taxon>Micromonosporales</taxon>
        <taxon>Micromonosporaceae</taxon>
        <taxon>Catellatospora</taxon>
    </lineage>
</organism>
<keyword evidence="1" id="KW-1133">Transmembrane helix</keyword>
<protein>
    <submittedName>
        <fullName evidence="2">Uncharacterized protein</fullName>
    </submittedName>
</protein>
<reference evidence="2 3" key="1">
    <citation type="submission" date="2021-01" db="EMBL/GenBank/DDBJ databases">
        <title>Whole genome shotgun sequence of Catellatospora coxensis NBRC 107359.</title>
        <authorList>
            <person name="Komaki H."/>
            <person name="Tamura T."/>
        </authorList>
    </citation>
    <scope>NUCLEOTIDE SEQUENCE [LARGE SCALE GENOMIC DNA]</scope>
    <source>
        <strain evidence="2 3">NBRC 107359</strain>
    </source>
</reference>
<proteinExistence type="predicted"/>
<feature type="transmembrane region" description="Helical" evidence="1">
    <location>
        <begin position="48"/>
        <end position="68"/>
    </location>
</feature>
<keyword evidence="3" id="KW-1185">Reference proteome</keyword>
<evidence type="ECO:0000313" key="2">
    <source>
        <dbReference type="EMBL" id="GIG03825.1"/>
    </source>
</evidence>